<reference evidence="10" key="1">
    <citation type="submission" date="2020-01" db="EMBL/GenBank/DDBJ databases">
        <title>Draft genome sequence of the Termite Coptotermes fromosanus.</title>
        <authorList>
            <person name="Itakura S."/>
            <person name="Yosikawa Y."/>
            <person name="Umezawa K."/>
        </authorList>
    </citation>
    <scope>NUCLEOTIDE SEQUENCE [LARGE SCALE GENOMIC DNA]</scope>
</reference>
<dbReference type="PANTHER" id="PTHR10537:SF4">
    <property type="entry name" value="DNA PRIMASE LARGE SUBUNIT"/>
    <property type="match status" value="1"/>
</dbReference>
<dbReference type="Gene3D" id="1.20.930.80">
    <property type="match status" value="1"/>
</dbReference>
<accession>A0A6L2PCX7</accession>
<dbReference type="OrthoDB" id="421393at2759"/>
<keyword evidence="4" id="KW-0235">DNA replication</keyword>
<dbReference type="Pfam" id="PF26466">
    <property type="entry name" value="DNA_primase_lrg_N"/>
    <property type="match status" value="1"/>
</dbReference>
<evidence type="ECO:0000313" key="9">
    <source>
        <dbReference type="EMBL" id="GFG30399.1"/>
    </source>
</evidence>
<evidence type="ECO:0000256" key="4">
    <source>
        <dbReference type="ARBA" id="ARBA00022705"/>
    </source>
</evidence>
<comment type="cofactor">
    <cofactor evidence="1">
        <name>[4Fe-4S] cluster</name>
        <dbReference type="ChEBI" id="CHEBI:49883"/>
    </cofactor>
</comment>
<dbReference type="GO" id="GO:0005658">
    <property type="term" value="C:alpha DNA polymerase:primase complex"/>
    <property type="evidence" value="ECO:0007669"/>
    <property type="project" value="TreeGrafter"/>
</dbReference>
<dbReference type="InterPro" id="IPR058560">
    <property type="entry name" value="DNA_primase_C"/>
</dbReference>
<evidence type="ECO:0000256" key="7">
    <source>
        <dbReference type="ARBA" id="ARBA00023014"/>
    </source>
</evidence>
<keyword evidence="2" id="KW-0004">4Fe-4S</keyword>
<dbReference type="GO" id="GO:0006270">
    <property type="term" value="P:DNA replication initiation"/>
    <property type="evidence" value="ECO:0007669"/>
    <property type="project" value="TreeGrafter"/>
</dbReference>
<dbReference type="GO" id="GO:0051539">
    <property type="term" value="F:4 iron, 4 sulfur cluster binding"/>
    <property type="evidence" value="ECO:0007669"/>
    <property type="project" value="UniProtKB-KW"/>
</dbReference>
<dbReference type="GO" id="GO:0006269">
    <property type="term" value="P:DNA replication, synthesis of primer"/>
    <property type="evidence" value="ECO:0007669"/>
    <property type="project" value="UniProtKB-KW"/>
</dbReference>
<dbReference type="InParanoid" id="A0A6L2PCX7"/>
<keyword evidence="7" id="KW-0411">Iron-sulfur</keyword>
<dbReference type="PANTHER" id="PTHR10537">
    <property type="entry name" value="DNA PRIMASE LARGE SUBUNIT"/>
    <property type="match status" value="1"/>
</dbReference>
<evidence type="ECO:0000313" key="10">
    <source>
        <dbReference type="Proteomes" id="UP000502823"/>
    </source>
</evidence>
<proteinExistence type="predicted"/>
<dbReference type="Proteomes" id="UP000502823">
    <property type="component" value="Unassembled WGS sequence"/>
</dbReference>
<organism evidence="9 10">
    <name type="scientific">Coptotermes formosanus</name>
    <name type="common">Formosan subterranean termite</name>
    <dbReference type="NCBI Taxonomy" id="36987"/>
    <lineage>
        <taxon>Eukaryota</taxon>
        <taxon>Metazoa</taxon>
        <taxon>Ecdysozoa</taxon>
        <taxon>Arthropoda</taxon>
        <taxon>Hexapoda</taxon>
        <taxon>Insecta</taxon>
        <taxon>Pterygota</taxon>
        <taxon>Neoptera</taxon>
        <taxon>Polyneoptera</taxon>
        <taxon>Dictyoptera</taxon>
        <taxon>Blattodea</taxon>
        <taxon>Blattoidea</taxon>
        <taxon>Termitoidae</taxon>
        <taxon>Rhinotermitidae</taxon>
        <taxon>Coptotermes</taxon>
    </lineage>
</organism>
<comment type="caution">
    <text evidence="9">The sequence shown here is derived from an EMBL/GenBank/DDBJ whole genome shotgun (WGS) entry which is preliminary data.</text>
</comment>
<keyword evidence="5" id="KW-0479">Metal-binding</keyword>
<dbReference type="InterPro" id="IPR007238">
    <property type="entry name" value="DNA_primase_lsu_euk/arc"/>
</dbReference>
<evidence type="ECO:0000256" key="3">
    <source>
        <dbReference type="ARBA" id="ARBA00022515"/>
    </source>
</evidence>
<protein>
    <recommendedName>
        <fullName evidence="8">DNA primase large subunit C-terminal domain-containing protein</fullName>
    </recommendedName>
</protein>
<dbReference type="EMBL" id="BLKM01000214">
    <property type="protein sequence ID" value="GFG30399.1"/>
    <property type="molecule type" value="Genomic_DNA"/>
</dbReference>
<sequence>MTYYLKPPRGTVALHTLRKCVQQRFEYLVSLQNGEMIVPRNFEYLIDGSSMDRTGHFMLRLLSLSSPSFKMFVLEAETKLFINRLSALSCNNVTSMLKILYRHVKETVQQSPNISQDFIDFVVTVKHVCKIMIKMEIAVHAFKETHLESCSYYNIHVPFRMCLPLVKKREVELKSGKCIVPCGKWKHLLAILFYLHLELGMKHLKTSGCVHEALNDPRIYQLAQDLGTRFNNNTAQVTGGRITAQNVNAQSVFFPPCMVHLYKTLQFRHRLTHESRRQLTLFLKDVGMPIEEALDFWRTEYSQPRSECGSGCTHSWQKDARRYQYSIRHMYGLEGGRYTYRVPSCRSIQLLNDKTTLNKILHLKASGKPHEACHLFHAFHRDIIYATRTSGISQNLVISGDLFSKKSTSSVSFVNPVQYYLVLTSQQDVDSRNEKSN</sequence>
<dbReference type="GO" id="GO:0046872">
    <property type="term" value="F:metal ion binding"/>
    <property type="evidence" value="ECO:0007669"/>
    <property type="project" value="UniProtKB-KW"/>
</dbReference>
<evidence type="ECO:0000256" key="2">
    <source>
        <dbReference type="ARBA" id="ARBA00022485"/>
    </source>
</evidence>
<evidence type="ECO:0000259" key="8">
    <source>
        <dbReference type="Pfam" id="PF04104"/>
    </source>
</evidence>
<feature type="domain" description="DNA primase large subunit C-terminal" evidence="8">
    <location>
        <begin position="253"/>
        <end position="353"/>
    </location>
</feature>
<keyword evidence="10" id="KW-1185">Reference proteome</keyword>
<keyword evidence="3" id="KW-0639">Primosome</keyword>
<gene>
    <name evidence="9" type="ORF">Cfor_05852</name>
</gene>
<dbReference type="AlphaFoldDB" id="A0A6L2PCX7"/>
<evidence type="ECO:0000256" key="6">
    <source>
        <dbReference type="ARBA" id="ARBA00023004"/>
    </source>
</evidence>
<evidence type="ECO:0000256" key="5">
    <source>
        <dbReference type="ARBA" id="ARBA00022723"/>
    </source>
</evidence>
<keyword evidence="6" id="KW-0408">Iron</keyword>
<name>A0A6L2PCX7_COPFO</name>
<evidence type="ECO:0000256" key="1">
    <source>
        <dbReference type="ARBA" id="ARBA00001966"/>
    </source>
</evidence>
<dbReference type="Pfam" id="PF04104">
    <property type="entry name" value="DNA_primase_lrg"/>
    <property type="match status" value="1"/>
</dbReference>